<keyword evidence="2" id="KW-1185">Reference proteome</keyword>
<evidence type="ECO:0000313" key="2">
    <source>
        <dbReference type="Proteomes" id="UP000609849"/>
    </source>
</evidence>
<name>A0ABR7JSX6_9FIRM</name>
<dbReference type="EMBL" id="JACRWE010000008">
    <property type="protein sequence ID" value="MBC5997868.1"/>
    <property type="molecule type" value="Genomic_DNA"/>
</dbReference>
<protein>
    <submittedName>
        <fullName evidence="1">Uncharacterized protein</fullName>
    </submittedName>
</protein>
<reference evidence="1 2" key="1">
    <citation type="submission" date="2020-08" db="EMBL/GenBank/DDBJ databases">
        <authorList>
            <person name="Liu C."/>
            <person name="Sun Q."/>
        </authorList>
    </citation>
    <scope>NUCLEOTIDE SEQUENCE [LARGE SCALE GENOMIC DNA]</scope>
    <source>
        <strain evidence="1 2">NSJ-18</strain>
    </source>
</reference>
<dbReference type="Proteomes" id="UP000609849">
    <property type="component" value="Unassembled WGS sequence"/>
</dbReference>
<proteinExistence type="predicted"/>
<comment type="caution">
    <text evidence="1">The sequence shown here is derived from an EMBL/GenBank/DDBJ whole genome shotgun (WGS) entry which is preliminary data.</text>
</comment>
<sequence length="224" mass="26495">MNDNHNLRVIYEILNDIKFNLFCKDNYLKKEEMLVNNLVNELLKENFCKERDKNCDKAKCINLITLLIKTISKIEECTCWKKNYEYLVQIDRFECILDNLKGILCQLKCLKFKDCDLVPKVLILLFKIIKLIADIISKINNIECLCKHDLCCECELLECVIYDLAEEIVEFEREVSELAYLVLEIASKNIINCTTSRMCIYKKLDYLNDYCDHYYIKNNSSCKS</sequence>
<gene>
    <name evidence="1" type="ORF">H8923_13985</name>
</gene>
<evidence type="ECO:0000313" key="1">
    <source>
        <dbReference type="EMBL" id="MBC5997868.1"/>
    </source>
</evidence>
<organism evidence="1 2">
    <name type="scientific">Romboutsia faecis</name>
    <dbReference type="NCBI Taxonomy" id="2764597"/>
    <lineage>
        <taxon>Bacteria</taxon>
        <taxon>Bacillati</taxon>
        <taxon>Bacillota</taxon>
        <taxon>Clostridia</taxon>
        <taxon>Peptostreptococcales</taxon>
        <taxon>Peptostreptococcaceae</taxon>
        <taxon>Romboutsia</taxon>
    </lineage>
</organism>
<dbReference type="RefSeq" id="WP_153972558.1">
    <property type="nucleotide sequence ID" value="NZ_JACRWE010000008.1"/>
</dbReference>
<accession>A0ABR7JSX6</accession>